<dbReference type="Proteomes" id="UP000824072">
    <property type="component" value="Unassembled WGS sequence"/>
</dbReference>
<evidence type="ECO:0000256" key="2">
    <source>
        <dbReference type="ARBA" id="ARBA00022532"/>
    </source>
</evidence>
<protein>
    <recommendedName>
        <fullName evidence="7">Succinate--CoA ligase [ADP-forming] subunit beta</fullName>
        <ecNumber evidence="7">6.2.1.5</ecNumber>
    </recommendedName>
    <alternativeName>
        <fullName evidence="7">Succinyl-CoA synthetase subunit beta</fullName>
        <shortName evidence="7">SCS-beta</shortName>
    </alternativeName>
</protein>
<dbReference type="InterPro" id="IPR016102">
    <property type="entry name" value="Succinyl-CoA_synth-like"/>
</dbReference>
<dbReference type="GO" id="GO:0042709">
    <property type="term" value="C:succinate-CoA ligase complex"/>
    <property type="evidence" value="ECO:0007669"/>
    <property type="project" value="UniProtKB-ARBA"/>
</dbReference>
<dbReference type="PANTHER" id="PTHR11815">
    <property type="entry name" value="SUCCINYL-COA SYNTHETASE BETA CHAIN"/>
    <property type="match status" value="1"/>
</dbReference>
<dbReference type="FunFam" id="3.30.470.20:FF:000002">
    <property type="entry name" value="Succinate--CoA ligase [ADP-forming] subunit beta"/>
    <property type="match status" value="1"/>
</dbReference>
<evidence type="ECO:0000256" key="6">
    <source>
        <dbReference type="ARBA" id="ARBA00022842"/>
    </source>
</evidence>
<dbReference type="InterPro" id="IPR017866">
    <property type="entry name" value="Succ-CoA_synthase_bsu_CS"/>
</dbReference>
<comment type="pathway">
    <text evidence="7">Carbohydrate metabolism; tricarboxylic acid cycle; succinate from succinyl-CoA (ligase route): step 1/1.</text>
</comment>
<evidence type="ECO:0000256" key="4">
    <source>
        <dbReference type="ARBA" id="ARBA00022723"/>
    </source>
</evidence>
<evidence type="ECO:0000256" key="5">
    <source>
        <dbReference type="ARBA" id="ARBA00022741"/>
    </source>
</evidence>
<feature type="binding site" evidence="7">
    <location>
        <begin position="53"/>
        <end position="55"/>
    </location>
    <ligand>
        <name>ATP</name>
        <dbReference type="ChEBI" id="CHEBI:30616"/>
    </ligand>
</feature>
<feature type="binding site" evidence="7">
    <location>
        <position position="213"/>
    </location>
    <ligand>
        <name>Mg(2+)</name>
        <dbReference type="ChEBI" id="CHEBI:18420"/>
    </ligand>
</feature>
<dbReference type="HAMAP" id="MF_00558">
    <property type="entry name" value="Succ_CoA_beta"/>
    <property type="match status" value="1"/>
</dbReference>
<dbReference type="InterPro" id="IPR011761">
    <property type="entry name" value="ATP-grasp"/>
</dbReference>
<comment type="caution">
    <text evidence="7">Lacks conserved residue(s) required for the propagation of feature annotation.</text>
</comment>
<keyword evidence="7 8" id="KW-0067">ATP-binding</keyword>
<feature type="binding site" evidence="7">
    <location>
        <position position="199"/>
    </location>
    <ligand>
        <name>Mg(2+)</name>
        <dbReference type="ChEBI" id="CHEBI:18420"/>
    </ligand>
</feature>
<dbReference type="Pfam" id="PF08442">
    <property type="entry name" value="ATP-grasp_2"/>
    <property type="match status" value="1"/>
</dbReference>
<dbReference type="InterPro" id="IPR005809">
    <property type="entry name" value="Succ_CoA_ligase-like_bsu"/>
</dbReference>
<comment type="similarity">
    <text evidence="1 7">Belongs to the succinate/malate CoA ligase beta subunit family.</text>
</comment>
<comment type="function">
    <text evidence="7">Succinyl-CoA synthetase functions in the citric acid cycle (TCA), coupling the hydrolysis of succinyl-CoA to the synthesis of either ATP or GTP and thus represents the only step of substrate-level phosphorylation in the TCA. The beta subunit provides nucleotide specificity of the enzyme and binds the substrate succinate, while the binding sites for coenzyme A and phosphate are found in the alpha subunit.</text>
</comment>
<accession>A0A9D1IA27</accession>
<dbReference type="FunFam" id="3.40.50.261:FF:000001">
    <property type="entry name" value="Succinate--CoA ligase [ADP-forming] subunit beta"/>
    <property type="match status" value="1"/>
</dbReference>
<feature type="binding site" evidence="7">
    <location>
        <position position="46"/>
    </location>
    <ligand>
        <name>ATP</name>
        <dbReference type="ChEBI" id="CHEBI:30616"/>
    </ligand>
</feature>
<dbReference type="SUPFAM" id="SSF52210">
    <property type="entry name" value="Succinyl-CoA synthetase domains"/>
    <property type="match status" value="1"/>
</dbReference>
<dbReference type="EC" id="6.2.1.5" evidence="7"/>
<comment type="caution">
    <text evidence="10">The sequence shown here is derived from an EMBL/GenBank/DDBJ whole genome shotgun (WGS) entry which is preliminary data.</text>
</comment>
<reference evidence="10" key="1">
    <citation type="submission" date="2020-10" db="EMBL/GenBank/DDBJ databases">
        <authorList>
            <person name="Gilroy R."/>
        </authorList>
    </citation>
    <scope>NUCLEOTIDE SEQUENCE</scope>
    <source>
        <strain evidence="10">ChiHcec3-11533</strain>
    </source>
</reference>
<dbReference type="PROSITE" id="PS01217">
    <property type="entry name" value="SUCCINYL_COA_LIG_3"/>
    <property type="match status" value="1"/>
</dbReference>
<comment type="cofactor">
    <cofactor evidence="7">
        <name>Mg(2+)</name>
        <dbReference type="ChEBI" id="CHEBI:18420"/>
    </cofactor>
    <text evidence="7">Binds 1 Mg(2+) ion per subunit.</text>
</comment>
<dbReference type="PIRSF" id="PIRSF001554">
    <property type="entry name" value="SucCS_beta"/>
    <property type="match status" value="1"/>
</dbReference>
<dbReference type="GO" id="GO:0006099">
    <property type="term" value="P:tricarboxylic acid cycle"/>
    <property type="evidence" value="ECO:0007669"/>
    <property type="project" value="UniProtKB-UniRule"/>
</dbReference>
<keyword evidence="3 7" id="KW-0436">Ligase</keyword>
<dbReference type="FunFam" id="3.30.1490.20:FF:000002">
    <property type="entry name" value="Succinate--CoA ligase [ADP-forming] subunit beta"/>
    <property type="match status" value="1"/>
</dbReference>
<feature type="domain" description="ATP-grasp" evidence="9">
    <location>
        <begin position="9"/>
        <end position="227"/>
    </location>
</feature>
<evidence type="ECO:0000313" key="10">
    <source>
        <dbReference type="EMBL" id="HIU33452.1"/>
    </source>
</evidence>
<proteinExistence type="inferred from homology"/>
<feature type="binding site" evidence="7">
    <location>
        <position position="107"/>
    </location>
    <ligand>
        <name>ATP</name>
        <dbReference type="ChEBI" id="CHEBI:30616"/>
    </ligand>
</feature>
<dbReference type="Gene3D" id="3.40.50.261">
    <property type="entry name" value="Succinyl-CoA synthetase domains"/>
    <property type="match status" value="1"/>
</dbReference>
<organism evidence="10 11">
    <name type="scientific">Candidatus Pullichristensenella excrementigallinarum</name>
    <dbReference type="NCBI Taxonomy" id="2840907"/>
    <lineage>
        <taxon>Bacteria</taxon>
        <taxon>Bacillati</taxon>
        <taxon>Bacillota</taxon>
        <taxon>Clostridia</taxon>
        <taxon>Candidatus Pullichristensenella</taxon>
    </lineage>
</organism>
<comment type="catalytic activity">
    <reaction evidence="7">
        <text>succinate + ATP + CoA = succinyl-CoA + ADP + phosphate</text>
        <dbReference type="Rhea" id="RHEA:17661"/>
        <dbReference type="ChEBI" id="CHEBI:30031"/>
        <dbReference type="ChEBI" id="CHEBI:30616"/>
        <dbReference type="ChEBI" id="CHEBI:43474"/>
        <dbReference type="ChEBI" id="CHEBI:57287"/>
        <dbReference type="ChEBI" id="CHEBI:57292"/>
        <dbReference type="ChEBI" id="CHEBI:456216"/>
        <dbReference type="EC" id="6.2.1.5"/>
    </reaction>
</comment>
<dbReference type="AlphaFoldDB" id="A0A9D1IA27"/>
<dbReference type="PANTHER" id="PTHR11815:SF10">
    <property type="entry name" value="SUCCINATE--COA LIGASE [GDP-FORMING] SUBUNIT BETA, MITOCHONDRIAL"/>
    <property type="match status" value="1"/>
</dbReference>
<evidence type="ECO:0000256" key="1">
    <source>
        <dbReference type="ARBA" id="ARBA00009182"/>
    </source>
</evidence>
<dbReference type="InterPro" id="IPR005811">
    <property type="entry name" value="SUCC_ACL_C"/>
</dbReference>
<dbReference type="SUPFAM" id="SSF56059">
    <property type="entry name" value="Glutathione synthetase ATP-binding domain-like"/>
    <property type="match status" value="1"/>
</dbReference>
<dbReference type="PROSITE" id="PS50975">
    <property type="entry name" value="ATP_GRASP"/>
    <property type="match status" value="1"/>
</dbReference>
<dbReference type="GO" id="GO:0005829">
    <property type="term" value="C:cytosol"/>
    <property type="evidence" value="ECO:0007669"/>
    <property type="project" value="TreeGrafter"/>
</dbReference>
<name>A0A9D1IA27_9FIRM</name>
<feature type="binding site" evidence="7">
    <location>
        <position position="264"/>
    </location>
    <ligand>
        <name>substrate</name>
        <note>ligand shared with subunit alpha</note>
    </ligand>
</feature>
<reference evidence="10" key="2">
    <citation type="journal article" date="2021" name="PeerJ">
        <title>Extensive microbial diversity within the chicken gut microbiome revealed by metagenomics and culture.</title>
        <authorList>
            <person name="Gilroy R."/>
            <person name="Ravi A."/>
            <person name="Getino M."/>
            <person name="Pursley I."/>
            <person name="Horton D.L."/>
            <person name="Alikhan N.F."/>
            <person name="Baker D."/>
            <person name="Gharbi K."/>
            <person name="Hall N."/>
            <person name="Watson M."/>
            <person name="Adriaenssens E.M."/>
            <person name="Foster-Nyarko E."/>
            <person name="Jarju S."/>
            <person name="Secka A."/>
            <person name="Antonio M."/>
            <person name="Oren A."/>
            <person name="Chaudhuri R.R."/>
            <person name="La Ragione R."/>
            <person name="Hildebrand F."/>
            <person name="Pallen M.J."/>
        </authorList>
    </citation>
    <scope>NUCLEOTIDE SEQUENCE</scope>
    <source>
        <strain evidence="10">ChiHcec3-11533</strain>
    </source>
</reference>
<comment type="subunit">
    <text evidence="7">Heterotetramer of two alpha and two beta subunits.</text>
</comment>
<dbReference type="InterPro" id="IPR013815">
    <property type="entry name" value="ATP_grasp_subdomain_1"/>
</dbReference>
<evidence type="ECO:0000313" key="11">
    <source>
        <dbReference type="Proteomes" id="UP000824072"/>
    </source>
</evidence>
<keyword evidence="2 7" id="KW-0816">Tricarboxylic acid cycle</keyword>
<keyword evidence="4 7" id="KW-0479">Metal-binding</keyword>
<sequence length="392" mass="42244">MKIHEYQAAALYKSYGVPVPEGIPAFTVEEAVEAAQKLQEGPFVLKAQVHSGGRGKAGGVKFATNLEEVRQRASEILGMTLVTKQTGPEGRVVQRLLVNRSVEIDREYYVSLTVDGALGRVVMIASAEGGMEIERVAQEAPDKIYTLAIDPALGLMDYQARDMAAKLGFNQAETKQFIAIARALYRLFVEKDCSLVEINPLAVDKSGNLVAADAKINFDDNALFRHPDIQQLRDLNEEDPREVEASKFDLNYIQLDGNIGCMVNGAGLAMATMDIIQAFGGMPSNFLDVGGGATAEKVAGAFSILLSDPKVQGIFINIFGGIMKCDVIAQGVVEAAQKLQVKVPLVVRLEGTNAEAGKRILAQSNLDITPADDMADGAEKICRLVAEKEARS</sequence>
<keyword evidence="5 7" id="KW-0547">Nucleotide-binding</keyword>
<keyword evidence="6 7" id="KW-0460">Magnesium</keyword>
<feature type="binding site" evidence="7">
    <location>
        <begin position="321"/>
        <end position="323"/>
    </location>
    <ligand>
        <name>substrate</name>
        <note>ligand shared with subunit alpha</note>
    </ligand>
</feature>
<evidence type="ECO:0000256" key="7">
    <source>
        <dbReference type="HAMAP-Rule" id="MF_00558"/>
    </source>
</evidence>
<evidence type="ECO:0000256" key="8">
    <source>
        <dbReference type="PROSITE-ProRule" id="PRU00409"/>
    </source>
</evidence>
<evidence type="ECO:0000256" key="3">
    <source>
        <dbReference type="ARBA" id="ARBA00022598"/>
    </source>
</evidence>
<dbReference type="InterPro" id="IPR013650">
    <property type="entry name" value="ATP-grasp_succ-CoA_synth-type"/>
</dbReference>
<dbReference type="GO" id="GO:0005524">
    <property type="term" value="F:ATP binding"/>
    <property type="evidence" value="ECO:0007669"/>
    <property type="project" value="UniProtKB-UniRule"/>
</dbReference>
<gene>
    <name evidence="7 10" type="primary">sucC</name>
    <name evidence="10" type="ORF">IAB02_02690</name>
</gene>
<dbReference type="GO" id="GO:0006104">
    <property type="term" value="P:succinyl-CoA metabolic process"/>
    <property type="evidence" value="ECO:0007669"/>
    <property type="project" value="TreeGrafter"/>
</dbReference>
<dbReference type="Gene3D" id="3.30.470.20">
    <property type="entry name" value="ATP-grasp fold, B domain"/>
    <property type="match status" value="1"/>
</dbReference>
<dbReference type="Pfam" id="PF00549">
    <property type="entry name" value="Ligase_CoA"/>
    <property type="match status" value="1"/>
</dbReference>
<dbReference type="NCBIfam" id="NF001913">
    <property type="entry name" value="PRK00696.1"/>
    <property type="match status" value="1"/>
</dbReference>
<dbReference type="EMBL" id="DVMU01000060">
    <property type="protein sequence ID" value="HIU33452.1"/>
    <property type="molecule type" value="Genomic_DNA"/>
</dbReference>
<feature type="binding site" evidence="7">
    <location>
        <position position="102"/>
    </location>
    <ligand>
        <name>ATP</name>
        <dbReference type="ChEBI" id="CHEBI:30616"/>
    </ligand>
</feature>
<dbReference type="NCBIfam" id="TIGR01016">
    <property type="entry name" value="sucCoAbeta"/>
    <property type="match status" value="1"/>
</dbReference>
<evidence type="ECO:0000259" key="9">
    <source>
        <dbReference type="PROSITE" id="PS50975"/>
    </source>
</evidence>
<dbReference type="GO" id="GO:0000287">
    <property type="term" value="F:magnesium ion binding"/>
    <property type="evidence" value="ECO:0007669"/>
    <property type="project" value="UniProtKB-UniRule"/>
</dbReference>
<dbReference type="GO" id="GO:0004775">
    <property type="term" value="F:succinate-CoA ligase (ADP-forming) activity"/>
    <property type="evidence" value="ECO:0007669"/>
    <property type="project" value="UniProtKB-UniRule"/>
</dbReference>
<comment type="catalytic activity">
    <reaction evidence="7">
        <text>GTP + succinate + CoA = succinyl-CoA + GDP + phosphate</text>
        <dbReference type="Rhea" id="RHEA:22120"/>
        <dbReference type="ChEBI" id="CHEBI:30031"/>
        <dbReference type="ChEBI" id="CHEBI:37565"/>
        <dbReference type="ChEBI" id="CHEBI:43474"/>
        <dbReference type="ChEBI" id="CHEBI:57287"/>
        <dbReference type="ChEBI" id="CHEBI:57292"/>
        <dbReference type="ChEBI" id="CHEBI:58189"/>
    </reaction>
</comment>
<dbReference type="Gene3D" id="3.30.1490.20">
    <property type="entry name" value="ATP-grasp fold, A domain"/>
    <property type="match status" value="1"/>
</dbReference>